<reference evidence="1 2" key="1">
    <citation type="submission" date="2016-11" db="EMBL/GenBank/DDBJ databases">
        <authorList>
            <person name="Jaros S."/>
            <person name="Januszkiewicz K."/>
            <person name="Wedrychowicz H."/>
        </authorList>
    </citation>
    <scope>NUCLEOTIDE SEQUENCE [LARGE SCALE GENOMIC DNA]</scope>
    <source>
        <strain evidence="1 2">KHT3</strain>
    </source>
</reference>
<accession>A0A1M6YND4</accession>
<proteinExistence type="predicted"/>
<dbReference type="EMBL" id="FRBD01000030">
    <property type="protein sequence ID" value="SHL19592.1"/>
    <property type="molecule type" value="Genomic_DNA"/>
</dbReference>
<organism evidence="1 2">
    <name type="scientific">Xylanibacter ruminicola</name>
    <name type="common">Prevotella ruminicola</name>
    <dbReference type="NCBI Taxonomy" id="839"/>
    <lineage>
        <taxon>Bacteria</taxon>
        <taxon>Pseudomonadati</taxon>
        <taxon>Bacteroidota</taxon>
        <taxon>Bacteroidia</taxon>
        <taxon>Bacteroidales</taxon>
        <taxon>Prevotellaceae</taxon>
        <taxon>Xylanibacter</taxon>
    </lineage>
</organism>
<dbReference type="Proteomes" id="UP000184130">
    <property type="component" value="Unassembled WGS sequence"/>
</dbReference>
<evidence type="ECO:0000313" key="2">
    <source>
        <dbReference type="Proteomes" id="UP000184130"/>
    </source>
</evidence>
<name>A0A1M6YND4_XYLRU</name>
<gene>
    <name evidence="1" type="ORF">SAMN05216463_1307</name>
</gene>
<dbReference type="AlphaFoldDB" id="A0A1M6YND4"/>
<sequence>MERSMVTKESNYGRQYKEYTTGQEEGRNAKIGAQVLGGELWYN</sequence>
<protein>
    <submittedName>
        <fullName evidence="1">Uncharacterized protein</fullName>
    </submittedName>
</protein>
<evidence type="ECO:0000313" key="1">
    <source>
        <dbReference type="EMBL" id="SHL19592.1"/>
    </source>
</evidence>